<reference evidence="1 2" key="1">
    <citation type="submission" date="2024-08" db="EMBL/GenBank/DDBJ databases">
        <title>Draft Genome Sequence of Legionella lytica strain DSB2004, Isolated From a Fire Sprinkler System.</title>
        <authorList>
            <person name="Everhart A.D."/>
            <person name="Kidane D.T."/>
            <person name="Farone A.L."/>
            <person name="Farone M.B."/>
        </authorList>
    </citation>
    <scope>NUCLEOTIDE SEQUENCE [LARGE SCALE GENOMIC DNA]</scope>
    <source>
        <strain evidence="1 2">DSB2004</strain>
    </source>
</reference>
<dbReference type="EMBL" id="JBGORX010000011">
    <property type="protein sequence ID" value="MFJ1269930.1"/>
    <property type="molecule type" value="Genomic_DNA"/>
</dbReference>
<dbReference type="RefSeq" id="WP_400188745.1">
    <property type="nucleotide sequence ID" value="NZ_JBGORX010000011.1"/>
</dbReference>
<keyword evidence="2" id="KW-1185">Reference proteome</keyword>
<protein>
    <submittedName>
        <fullName evidence="1">VVA0879 family protein</fullName>
    </submittedName>
</protein>
<organism evidence="1 2">
    <name type="scientific">Legionella lytica</name>
    <dbReference type="NCBI Taxonomy" id="96232"/>
    <lineage>
        <taxon>Bacteria</taxon>
        <taxon>Pseudomonadati</taxon>
        <taxon>Pseudomonadota</taxon>
        <taxon>Gammaproteobacteria</taxon>
        <taxon>Legionellales</taxon>
        <taxon>Legionellaceae</taxon>
        <taxon>Legionella</taxon>
    </lineage>
</organism>
<dbReference type="InterPro" id="IPR048166">
    <property type="entry name" value="VVA0879-like"/>
</dbReference>
<dbReference type="Proteomes" id="UP001615550">
    <property type="component" value="Unassembled WGS sequence"/>
</dbReference>
<dbReference type="NCBIfam" id="NF041591">
    <property type="entry name" value="CxxC_VVA0879"/>
    <property type="match status" value="1"/>
</dbReference>
<evidence type="ECO:0000313" key="1">
    <source>
        <dbReference type="EMBL" id="MFJ1269930.1"/>
    </source>
</evidence>
<accession>A0ABW8DB36</accession>
<evidence type="ECO:0000313" key="2">
    <source>
        <dbReference type="Proteomes" id="UP001615550"/>
    </source>
</evidence>
<gene>
    <name evidence="1" type="ORF">ACD661_15330</name>
</gene>
<comment type="caution">
    <text evidence="1">The sequence shown here is derived from an EMBL/GenBank/DDBJ whole genome shotgun (WGS) entry which is preliminary data.</text>
</comment>
<name>A0ABW8DB36_9GAMM</name>
<sequence length="119" mass="13305">MTFEDSKENMNHSEWLEKAKMLYGENAGDWKFKCPICETVQTARDFVNAGLSKEEASSSIAIECIGRFLPNKQKAIGGKKIIKGEPCNYAGYGLLPLNPIEIEMDDGSKQYAFAFADDR</sequence>
<proteinExistence type="predicted"/>